<keyword evidence="9" id="KW-0411">Iron-sulfur</keyword>
<gene>
    <name evidence="12" type="ORF">GCM10008906_24520</name>
</gene>
<dbReference type="InterPro" id="IPR036188">
    <property type="entry name" value="FAD/NAD-bd_sf"/>
</dbReference>
<evidence type="ECO:0000256" key="4">
    <source>
        <dbReference type="ARBA" id="ARBA00022630"/>
    </source>
</evidence>
<evidence type="ECO:0000256" key="1">
    <source>
        <dbReference type="ARBA" id="ARBA00001917"/>
    </source>
</evidence>
<evidence type="ECO:0000313" key="13">
    <source>
        <dbReference type="Proteomes" id="UP001501510"/>
    </source>
</evidence>
<evidence type="ECO:0000256" key="2">
    <source>
        <dbReference type="ARBA" id="ARBA00001966"/>
    </source>
</evidence>
<keyword evidence="7" id="KW-0560">Oxidoreductase</keyword>
<dbReference type="SUPFAM" id="SSF51395">
    <property type="entry name" value="FMN-linked oxidoreductases"/>
    <property type="match status" value="1"/>
</dbReference>
<sequence length="638" mass="70298">MFNKLFSSGKIGTMELKNRFVVPPMVSMFTNEDGTATERFIRYYEEKAKGEFGLIITENYSINQNAGGFKIMGRMWNEKHMNSHKELVDRIHKQGSKICLQIYHAGRQTTSEITGLKPVAPSPIKDPTMPEIPKELTVKEILKIEDDFVNAALLGKKAGFDAVEIHGAHGYLINQFLSPFSNKRTDMYGGSFINRFRFCKEIIEKVRGAVGKDYPILIRLGAEELVEGGLNIDDTKIIAKMAENAGVDCVDITVGVYATRYMIAAPAAVKEGWLAKYTAELKKKISVPVIVVNRFTNPFLMEDVLDENKADFIALGRQSIADPHFPEKVKEGRFDEINKCIGCMQGCIGRQVQGKNISCLVNPLTGKEYAYDKKTDNPKKVMVIGAGPAGNEAAISSARAGHEVHLFEKSNKIGGQWLIAAIPPNKEELNSFTLWQKKQLEMLNVDVNLETEVTVDMVKKGNYDEVIVATGANPITPNIEGIEGENVVQANDVLTGIKLVGDRCVVIGGGLVGAETCEFLALEWHKVAIVEMLDEIIGGLEEGPRRYIMKNLKENNAEIYTSSKVKKITSDSVIIEKDGREITLECDSVVIAIGSSSDNKLARKLENEGIDIKIIGDAKKAGRALDGVLDGFKVGYGL</sequence>
<accession>A0ABN1JLH4</accession>
<organism evidence="12 13">
    <name type="scientific">Clostridium oceanicum</name>
    <dbReference type="NCBI Taxonomy" id="1543"/>
    <lineage>
        <taxon>Bacteria</taxon>
        <taxon>Bacillati</taxon>
        <taxon>Bacillota</taxon>
        <taxon>Clostridia</taxon>
        <taxon>Eubacteriales</taxon>
        <taxon>Clostridiaceae</taxon>
        <taxon>Clostridium</taxon>
    </lineage>
</organism>
<dbReference type="RefSeq" id="WP_343761933.1">
    <property type="nucleotide sequence ID" value="NZ_BAAACG010000010.1"/>
</dbReference>
<dbReference type="Pfam" id="PF07992">
    <property type="entry name" value="Pyr_redox_2"/>
    <property type="match status" value="1"/>
</dbReference>
<keyword evidence="4" id="KW-0285">Flavoprotein</keyword>
<keyword evidence="13" id="KW-1185">Reference proteome</keyword>
<keyword evidence="6" id="KW-0479">Metal-binding</keyword>
<evidence type="ECO:0000259" key="10">
    <source>
        <dbReference type="Pfam" id="PF00724"/>
    </source>
</evidence>
<dbReference type="PANTHER" id="PTHR42917">
    <property type="entry name" value="2,4-DIENOYL-COA REDUCTASE"/>
    <property type="match status" value="1"/>
</dbReference>
<comment type="caution">
    <text evidence="12">The sequence shown here is derived from an EMBL/GenBank/DDBJ whole genome shotgun (WGS) entry which is preliminary data.</text>
</comment>
<evidence type="ECO:0000256" key="9">
    <source>
        <dbReference type="ARBA" id="ARBA00023014"/>
    </source>
</evidence>
<dbReference type="EMBL" id="BAAACG010000010">
    <property type="protein sequence ID" value="GAA0742262.1"/>
    <property type="molecule type" value="Genomic_DNA"/>
</dbReference>
<dbReference type="Gene3D" id="3.50.50.60">
    <property type="entry name" value="FAD/NAD(P)-binding domain"/>
    <property type="match status" value="1"/>
</dbReference>
<dbReference type="SUPFAM" id="SSF51905">
    <property type="entry name" value="FAD/NAD(P)-binding domain"/>
    <property type="match status" value="1"/>
</dbReference>
<dbReference type="InterPro" id="IPR001155">
    <property type="entry name" value="OxRdtase_FMN_N"/>
</dbReference>
<proteinExistence type="inferred from homology"/>
<evidence type="ECO:0000256" key="8">
    <source>
        <dbReference type="ARBA" id="ARBA00023004"/>
    </source>
</evidence>
<comment type="similarity">
    <text evidence="3">In the N-terminal section; belongs to the NADH:flavin oxidoreductase/NADH oxidase family.</text>
</comment>
<dbReference type="Pfam" id="PF00724">
    <property type="entry name" value="Oxidored_FMN"/>
    <property type="match status" value="1"/>
</dbReference>
<dbReference type="PRINTS" id="PR00368">
    <property type="entry name" value="FADPNR"/>
</dbReference>
<evidence type="ECO:0000313" key="12">
    <source>
        <dbReference type="EMBL" id="GAA0742262.1"/>
    </source>
</evidence>
<evidence type="ECO:0000259" key="11">
    <source>
        <dbReference type="Pfam" id="PF07992"/>
    </source>
</evidence>
<name>A0ABN1JLH4_9CLOT</name>
<dbReference type="PANTHER" id="PTHR42917:SF2">
    <property type="entry name" value="2,4-DIENOYL-COA REDUCTASE [(2E)-ENOYL-COA-PRODUCING]"/>
    <property type="match status" value="1"/>
</dbReference>
<reference evidence="12 13" key="1">
    <citation type="journal article" date="2019" name="Int. J. Syst. Evol. Microbiol.">
        <title>The Global Catalogue of Microorganisms (GCM) 10K type strain sequencing project: providing services to taxonomists for standard genome sequencing and annotation.</title>
        <authorList>
            <consortium name="The Broad Institute Genomics Platform"/>
            <consortium name="The Broad Institute Genome Sequencing Center for Infectious Disease"/>
            <person name="Wu L."/>
            <person name="Ma J."/>
        </authorList>
    </citation>
    <scope>NUCLEOTIDE SEQUENCE [LARGE SCALE GENOMIC DNA]</scope>
    <source>
        <strain evidence="12 13">JCM 1407</strain>
    </source>
</reference>
<keyword evidence="5" id="KW-0288">FMN</keyword>
<dbReference type="InterPro" id="IPR051793">
    <property type="entry name" value="NADH:flavin_oxidoreductase"/>
</dbReference>
<evidence type="ECO:0000256" key="6">
    <source>
        <dbReference type="ARBA" id="ARBA00022723"/>
    </source>
</evidence>
<dbReference type="Gene3D" id="3.20.20.70">
    <property type="entry name" value="Aldolase class I"/>
    <property type="match status" value="1"/>
</dbReference>
<evidence type="ECO:0000256" key="7">
    <source>
        <dbReference type="ARBA" id="ARBA00023002"/>
    </source>
</evidence>
<dbReference type="CDD" id="cd02803">
    <property type="entry name" value="OYE_like_FMN_family"/>
    <property type="match status" value="1"/>
</dbReference>
<dbReference type="Gene3D" id="3.40.50.720">
    <property type="entry name" value="NAD(P)-binding Rossmann-like Domain"/>
    <property type="match status" value="1"/>
</dbReference>
<dbReference type="Proteomes" id="UP001501510">
    <property type="component" value="Unassembled WGS sequence"/>
</dbReference>
<dbReference type="PRINTS" id="PR00469">
    <property type="entry name" value="PNDRDTASEII"/>
</dbReference>
<feature type="domain" description="FAD/NAD(P)-binding" evidence="11">
    <location>
        <begin position="379"/>
        <end position="610"/>
    </location>
</feature>
<dbReference type="InterPro" id="IPR013785">
    <property type="entry name" value="Aldolase_TIM"/>
</dbReference>
<evidence type="ECO:0000256" key="3">
    <source>
        <dbReference type="ARBA" id="ARBA00011048"/>
    </source>
</evidence>
<dbReference type="InterPro" id="IPR023753">
    <property type="entry name" value="FAD/NAD-binding_dom"/>
</dbReference>
<keyword evidence="8" id="KW-0408">Iron</keyword>
<comment type="cofactor">
    <cofactor evidence="2">
        <name>[4Fe-4S] cluster</name>
        <dbReference type="ChEBI" id="CHEBI:49883"/>
    </cofactor>
</comment>
<evidence type="ECO:0000256" key="5">
    <source>
        <dbReference type="ARBA" id="ARBA00022643"/>
    </source>
</evidence>
<protein>
    <submittedName>
        <fullName evidence="12">FAD-dependent oxidoreductase</fullName>
    </submittedName>
</protein>
<feature type="domain" description="NADH:flavin oxidoreductase/NADH oxidase N-terminal" evidence="10">
    <location>
        <begin position="4"/>
        <end position="335"/>
    </location>
</feature>
<comment type="cofactor">
    <cofactor evidence="1">
        <name>FMN</name>
        <dbReference type="ChEBI" id="CHEBI:58210"/>
    </cofactor>
</comment>